<protein>
    <submittedName>
        <fullName evidence="2">GNAT family N-acetyltransferase</fullName>
    </submittedName>
</protein>
<dbReference type="InterPro" id="IPR050276">
    <property type="entry name" value="MshD_Acetyltransferase"/>
</dbReference>
<dbReference type="Pfam" id="PF00583">
    <property type="entry name" value="Acetyltransf_1"/>
    <property type="match status" value="2"/>
</dbReference>
<evidence type="ECO:0000313" key="3">
    <source>
        <dbReference type="Proteomes" id="UP000286288"/>
    </source>
</evidence>
<evidence type="ECO:0000259" key="1">
    <source>
        <dbReference type="PROSITE" id="PS51186"/>
    </source>
</evidence>
<organism evidence="2 3">
    <name type="scientific">Enterococcus casseliflavus</name>
    <name type="common">Enterococcus flavescens</name>
    <dbReference type="NCBI Taxonomy" id="37734"/>
    <lineage>
        <taxon>Bacteria</taxon>
        <taxon>Bacillati</taxon>
        <taxon>Bacillota</taxon>
        <taxon>Bacilli</taxon>
        <taxon>Lactobacillales</taxon>
        <taxon>Enterococcaceae</taxon>
        <taxon>Enterococcus</taxon>
    </lineage>
</organism>
<feature type="domain" description="N-acetyltransferase" evidence="1">
    <location>
        <begin position="175"/>
        <end position="317"/>
    </location>
</feature>
<dbReference type="EMBL" id="QRMZ01000011">
    <property type="protein sequence ID" value="RHK06206.1"/>
    <property type="molecule type" value="Genomic_DNA"/>
</dbReference>
<dbReference type="AlphaFoldDB" id="A0A415ES99"/>
<sequence length="317" mass="36700">MKLITLNESTLSENKLLKRLFIESKEHFFKIEGREPLAPLVDINKVIPEIPKEACHCLSIYYFEQLIGYLWVFDDSPTSFYILHFYISEQYRNLGFGKLALRELENSYYNQQLKTAELVVSGVNFVGLKFWQSVGFDKIIDVYKPDEIGSFSTELELQKNYSFHEKDIVLLLPFERVNNLSRSELILSEKQTDATFALSVPEAIKEVSKNLTMISYLICLNNEVVGYTSLAFDETDLKSENRNWLCQYTIKKSDRSKAYAAKVMPIIINHFLHRGVPDITLSINASNEQAKEFYQKFGFVHVGHQGVNKILMKKTLF</sequence>
<name>A0A415ES99_ENTCA</name>
<proteinExistence type="predicted"/>
<dbReference type="InterPro" id="IPR000182">
    <property type="entry name" value="GNAT_dom"/>
</dbReference>
<dbReference type="PROSITE" id="PS51186">
    <property type="entry name" value="GNAT"/>
    <property type="match status" value="2"/>
</dbReference>
<dbReference type="GO" id="GO:0016747">
    <property type="term" value="F:acyltransferase activity, transferring groups other than amino-acyl groups"/>
    <property type="evidence" value="ECO:0007669"/>
    <property type="project" value="InterPro"/>
</dbReference>
<dbReference type="PANTHER" id="PTHR43617">
    <property type="entry name" value="L-AMINO ACID N-ACETYLTRANSFERASE"/>
    <property type="match status" value="1"/>
</dbReference>
<keyword evidence="2" id="KW-0808">Transferase</keyword>
<gene>
    <name evidence="2" type="ORF">DW084_09375</name>
</gene>
<dbReference type="Proteomes" id="UP000286288">
    <property type="component" value="Unassembled WGS sequence"/>
</dbReference>
<dbReference type="SUPFAM" id="SSF55729">
    <property type="entry name" value="Acyl-CoA N-acyltransferases (Nat)"/>
    <property type="match status" value="2"/>
</dbReference>
<comment type="caution">
    <text evidence="2">The sequence shown here is derived from an EMBL/GenBank/DDBJ whole genome shotgun (WGS) entry which is preliminary data.</text>
</comment>
<dbReference type="Gene3D" id="3.40.630.30">
    <property type="match status" value="2"/>
</dbReference>
<accession>A0A415ES99</accession>
<reference evidence="2 3" key="1">
    <citation type="submission" date="2018-08" db="EMBL/GenBank/DDBJ databases">
        <title>A genome reference for cultivated species of the human gut microbiota.</title>
        <authorList>
            <person name="Zou Y."/>
            <person name="Xue W."/>
            <person name="Luo G."/>
        </authorList>
    </citation>
    <scope>NUCLEOTIDE SEQUENCE [LARGE SCALE GENOMIC DNA]</scope>
    <source>
        <strain evidence="2 3">AF48-16</strain>
    </source>
</reference>
<dbReference type="CDD" id="cd04301">
    <property type="entry name" value="NAT_SF"/>
    <property type="match status" value="1"/>
</dbReference>
<feature type="domain" description="N-acetyltransferase" evidence="1">
    <location>
        <begin position="4"/>
        <end position="162"/>
    </location>
</feature>
<evidence type="ECO:0000313" key="2">
    <source>
        <dbReference type="EMBL" id="RHK06206.1"/>
    </source>
</evidence>
<dbReference type="InterPro" id="IPR016181">
    <property type="entry name" value="Acyl_CoA_acyltransferase"/>
</dbReference>